<dbReference type="EMBL" id="DTBX01000025">
    <property type="protein sequence ID" value="HGQ54983.1"/>
    <property type="molecule type" value="Genomic_DNA"/>
</dbReference>
<evidence type="ECO:0000256" key="4">
    <source>
        <dbReference type="ARBA" id="ARBA00023136"/>
    </source>
</evidence>
<comment type="subcellular location">
    <subcellularLocation>
        <location evidence="1">Membrane</location>
        <topology evidence="1">Multi-pass membrane protein</topology>
    </subcellularLocation>
</comment>
<keyword evidence="4 5" id="KW-0472">Membrane</keyword>
<evidence type="ECO:0000256" key="5">
    <source>
        <dbReference type="SAM" id="Phobius"/>
    </source>
</evidence>
<sequence>MTFLDVLIPLFILIVAIIQAIRGRAGMGKPLFEMVAFILAVVLANRFKEGLSSLIKLDVYWTFLITFIILLIILLYLAYLLFNITEWSLGNLDSFFSFLFGIAIGWVICFVVIKFLYLKYTEESEIGFLLSSSKMANEIYYFKTYNKIMELLYKAKLGPEVEEIPNP</sequence>
<keyword evidence="2 5" id="KW-0812">Transmembrane</keyword>
<accession>A0A7V4FG14</accession>
<feature type="transmembrane region" description="Helical" evidence="5">
    <location>
        <begin position="30"/>
        <end position="47"/>
    </location>
</feature>
<gene>
    <name evidence="6" type="ORF">ENU28_00785</name>
</gene>
<reference evidence="6" key="1">
    <citation type="journal article" date="2020" name="mSystems">
        <title>Genome- and Community-Level Interaction Insights into Carbon Utilization and Element Cycling Functions of Hydrothermarchaeota in Hydrothermal Sediment.</title>
        <authorList>
            <person name="Zhou Z."/>
            <person name="Liu Y."/>
            <person name="Xu W."/>
            <person name="Pan J."/>
            <person name="Luo Z.H."/>
            <person name="Li M."/>
        </authorList>
    </citation>
    <scope>NUCLEOTIDE SEQUENCE [LARGE SCALE GENOMIC DNA]</scope>
    <source>
        <strain evidence="6">SpSt-655</strain>
    </source>
</reference>
<feature type="transmembrane region" description="Helical" evidence="5">
    <location>
        <begin position="94"/>
        <end position="117"/>
    </location>
</feature>
<evidence type="ECO:0000313" key="6">
    <source>
        <dbReference type="EMBL" id="HGQ54983.1"/>
    </source>
</evidence>
<dbReference type="GO" id="GO:0009403">
    <property type="term" value="P:toxin biosynthetic process"/>
    <property type="evidence" value="ECO:0007669"/>
    <property type="project" value="InterPro"/>
</dbReference>
<dbReference type="GO" id="GO:0016020">
    <property type="term" value="C:membrane"/>
    <property type="evidence" value="ECO:0007669"/>
    <property type="project" value="UniProtKB-SubCell"/>
</dbReference>
<organism evidence="6">
    <name type="scientific">candidate division WOR-3 bacterium</name>
    <dbReference type="NCBI Taxonomy" id="2052148"/>
    <lineage>
        <taxon>Bacteria</taxon>
        <taxon>Bacteria division WOR-3</taxon>
    </lineage>
</organism>
<keyword evidence="3 5" id="KW-1133">Transmembrane helix</keyword>
<dbReference type="AlphaFoldDB" id="A0A7V4FG14"/>
<comment type="caution">
    <text evidence="6">The sequence shown here is derived from an EMBL/GenBank/DDBJ whole genome shotgun (WGS) entry which is preliminary data.</text>
</comment>
<evidence type="ECO:0008006" key="7">
    <source>
        <dbReference type="Google" id="ProtNLM"/>
    </source>
</evidence>
<evidence type="ECO:0000256" key="2">
    <source>
        <dbReference type="ARBA" id="ARBA00022692"/>
    </source>
</evidence>
<dbReference type="InterPro" id="IPR003825">
    <property type="entry name" value="Colicin-V_CvpA"/>
</dbReference>
<evidence type="ECO:0000256" key="3">
    <source>
        <dbReference type="ARBA" id="ARBA00022989"/>
    </source>
</evidence>
<protein>
    <recommendedName>
        <fullName evidence="7">CvpA family protein</fullName>
    </recommendedName>
</protein>
<name>A0A7V4FG14_UNCW3</name>
<dbReference type="Pfam" id="PF02674">
    <property type="entry name" value="Colicin_V"/>
    <property type="match status" value="1"/>
</dbReference>
<proteinExistence type="predicted"/>
<evidence type="ECO:0000256" key="1">
    <source>
        <dbReference type="ARBA" id="ARBA00004141"/>
    </source>
</evidence>
<feature type="transmembrane region" description="Helical" evidence="5">
    <location>
        <begin position="59"/>
        <end position="82"/>
    </location>
</feature>